<keyword evidence="4" id="KW-1185">Reference proteome</keyword>
<dbReference type="PANTHER" id="PTHR23028:SF53">
    <property type="entry name" value="ACYL_TRANSF_3 DOMAIN-CONTAINING PROTEIN"/>
    <property type="match status" value="1"/>
</dbReference>
<keyword evidence="1" id="KW-1133">Transmembrane helix</keyword>
<name>A0ABT9AF71_9BACT</name>
<gene>
    <name evidence="3" type="ORF">Q5H92_16740</name>
</gene>
<feature type="transmembrane region" description="Helical" evidence="1">
    <location>
        <begin position="347"/>
        <end position="369"/>
    </location>
</feature>
<dbReference type="Pfam" id="PF01757">
    <property type="entry name" value="Acyl_transf_3"/>
    <property type="match status" value="1"/>
</dbReference>
<dbReference type="EMBL" id="JAUQSX010000009">
    <property type="protein sequence ID" value="MDO7848014.1"/>
    <property type="molecule type" value="Genomic_DNA"/>
</dbReference>
<keyword evidence="3" id="KW-0808">Transferase</keyword>
<dbReference type="Proteomes" id="UP001167796">
    <property type="component" value="Unassembled WGS sequence"/>
</dbReference>
<sequence>MSAPSFYRRPGSPVYFPNLNGLRFVAALLVIVNHVEQQRLFHGRPSWSAVPVVQRIGDEGVTLFFVLSGFLITYLLLLEQEQFGQIAVGRFYRRRALRIWPLYYAVVGLALLVLPHWEYLRTDGFSADIAQLPGQALLHALLLPNVALVLFGGIPFLSQAWSIGTEEQFYLLWPWVLRRAGGHVLPVVLGVFLLLLGLQRGIVVAFQAAQPTPAPWLNFTFNFLYYFRLDCLVLGAVPAVLLFQRRTVVLRGLMAPATQWLTLAAIIGLLAWGQRFPLHEEVYASLFAVLILNLAAAEKPVISLEAGWLNYLGKLSYGLYMLHYLAAALVLRQLGPWLDAQAAAPRWLLTLLATLVLSVGLAMASYYGLERPFLRRKAQLERVRAAG</sequence>
<accession>A0ABT9AF71</accession>
<feature type="transmembrane region" description="Helical" evidence="1">
    <location>
        <begin position="317"/>
        <end position="335"/>
    </location>
</feature>
<feature type="transmembrane region" description="Helical" evidence="1">
    <location>
        <begin position="278"/>
        <end position="296"/>
    </location>
</feature>
<feature type="transmembrane region" description="Helical" evidence="1">
    <location>
        <begin position="99"/>
        <end position="117"/>
    </location>
</feature>
<feature type="transmembrane region" description="Helical" evidence="1">
    <location>
        <begin position="250"/>
        <end position="272"/>
    </location>
</feature>
<evidence type="ECO:0000313" key="4">
    <source>
        <dbReference type="Proteomes" id="UP001167796"/>
    </source>
</evidence>
<evidence type="ECO:0000313" key="3">
    <source>
        <dbReference type="EMBL" id="MDO7848014.1"/>
    </source>
</evidence>
<reference evidence="3" key="1">
    <citation type="submission" date="2023-07" db="EMBL/GenBank/DDBJ databases">
        <authorList>
            <person name="Kim M.K."/>
        </authorList>
    </citation>
    <scope>NUCLEOTIDE SEQUENCE</scope>
    <source>
        <strain evidence="3">M29</strain>
    </source>
</reference>
<feature type="transmembrane region" description="Helical" evidence="1">
    <location>
        <begin position="137"/>
        <end position="163"/>
    </location>
</feature>
<dbReference type="GO" id="GO:0016746">
    <property type="term" value="F:acyltransferase activity"/>
    <property type="evidence" value="ECO:0007669"/>
    <property type="project" value="UniProtKB-KW"/>
</dbReference>
<evidence type="ECO:0000256" key="1">
    <source>
        <dbReference type="SAM" id="Phobius"/>
    </source>
</evidence>
<dbReference type="InterPro" id="IPR002656">
    <property type="entry name" value="Acyl_transf_3_dom"/>
</dbReference>
<keyword evidence="3" id="KW-0012">Acyltransferase</keyword>
<dbReference type="PANTHER" id="PTHR23028">
    <property type="entry name" value="ACETYLTRANSFERASE"/>
    <property type="match status" value="1"/>
</dbReference>
<evidence type="ECO:0000259" key="2">
    <source>
        <dbReference type="Pfam" id="PF01757"/>
    </source>
</evidence>
<dbReference type="RefSeq" id="WP_305012698.1">
    <property type="nucleotide sequence ID" value="NZ_JAUQSX010000009.1"/>
</dbReference>
<comment type="caution">
    <text evidence="3">The sequence shown here is derived from an EMBL/GenBank/DDBJ whole genome shotgun (WGS) entry which is preliminary data.</text>
</comment>
<organism evidence="3 4">
    <name type="scientific">Hymenobacter mellowenesis</name>
    <dbReference type="NCBI Taxonomy" id="3063995"/>
    <lineage>
        <taxon>Bacteria</taxon>
        <taxon>Pseudomonadati</taxon>
        <taxon>Bacteroidota</taxon>
        <taxon>Cytophagia</taxon>
        <taxon>Cytophagales</taxon>
        <taxon>Hymenobacteraceae</taxon>
        <taxon>Hymenobacter</taxon>
    </lineage>
</organism>
<keyword evidence="1" id="KW-0812">Transmembrane</keyword>
<feature type="transmembrane region" description="Helical" evidence="1">
    <location>
        <begin position="223"/>
        <end position="243"/>
    </location>
</feature>
<keyword evidence="1" id="KW-0472">Membrane</keyword>
<dbReference type="EC" id="2.3.-.-" evidence="3"/>
<dbReference type="InterPro" id="IPR050879">
    <property type="entry name" value="Acyltransferase_3"/>
</dbReference>
<feature type="transmembrane region" description="Helical" evidence="1">
    <location>
        <begin position="184"/>
        <end position="203"/>
    </location>
</feature>
<feature type="transmembrane region" description="Helical" evidence="1">
    <location>
        <begin position="61"/>
        <end position="78"/>
    </location>
</feature>
<feature type="domain" description="Acyltransferase 3" evidence="2">
    <location>
        <begin position="18"/>
        <end position="362"/>
    </location>
</feature>
<protein>
    <submittedName>
        <fullName evidence="3">Acyltransferase</fullName>
        <ecNumber evidence="3">2.3.-.-</ecNumber>
    </submittedName>
</protein>
<proteinExistence type="predicted"/>